<dbReference type="PANTHER" id="PTHR13318">
    <property type="entry name" value="PARTNER OF PAIRED, ISOFORM B-RELATED"/>
    <property type="match status" value="1"/>
</dbReference>
<dbReference type="InterPro" id="IPR006553">
    <property type="entry name" value="Leu-rich_rpt_Cys-con_subtyp"/>
</dbReference>
<dbReference type="GeneID" id="27686623"/>
<evidence type="ECO:0000313" key="2">
    <source>
        <dbReference type="Proteomes" id="UP000053201"/>
    </source>
</evidence>
<dbReference type="SUPFAM" id="SSF52047">
    <property type="entry name" value="RNI-like"/>
    <property type="match status" value="1"/>
</dbReference>
<dbReference type="STRING" id="645134.A0A0L0HKB2"/>
<keyword evidence="2" id="KW-1185">Reference proteome</keyword>
<dbReference type="AlphaFoldDB" id="A0A0L0HKB2"/>
<reference evidence="1 2" key="1">
    <citation type="submission" date="2009-08" db="EMBL/GenBank/DDBJ databases">
        <title>The Genome Sequence of Spizellomyces punctatus strain DAOM BR117.</title>
        <authorList>
            <consortium name="The Broad Institute Genome Sequencing Platform"/>
            <person name="Russ C."/>
            <person name="Cuomo C."/>
            <person name="Shea T."/>
            <person name="Young S.K."/>
            <person name="Zeng Q."/>
            <person name="Koehrsen M."/>
            <person name="Haas B."/>
            <person name="Borodovsky M."/>
            <person name="Guigo R."/>
            <person name="Alvarado L."/>
            <person name="Berlin A."/>
            <person name="Bochicchio J."/>
            <person name="Borenstein D."/>
            <person name="Chapman S."/>
            <person name="Chen Z."/>
            <person name="Engels R."/>
            <person name="Freedman E."/>
            <person name="Gellesch M."/>
            <person name="Goldberg J."/>
            <person name="Griggs A."/>
            <person name="Gujja S."/>
            <person name="Heiman D."/>
            <person name="Hepburn T."/>
            <person name="Howarth C."/>
            <person name="Jen D."/>
            <person name="Larson L."/>
            <person name="Lewis B."/>
            <person name="Mehta T."/>
            <person name="Park D."/>
            <person name="Pearson M."/>
            <person name="Roberts A."/>
            <person name="Saif S."/>
            <person name="Shenoy N."/>
            <person name="Sisk P."/>
            <person name="Stolte C."/>
            <person name="Sykes S."/>
            <person name="Thomson T."/>
            <person name="Walk T."/>
            <person name="White J."/>
            <person name="Yandava C."/>
            <person name="Burger G."/>
            <person name="Gray M.W."/>
            <person name="Holland P.W.H."/>
            <person name="King N."/>
            <person name="Lang F.B.F."/>
            <person name="Roger A.J."/>
            <person name="Ruiz-Trillo I."/>
            <person name="Lander E."/>
            <person name="Nusbaum C."/>
        </authorList>
    </citation>
    <scope>NUCLEOTIDE SEQUENCE [LARGE SCALE GENOMIC DNA]</scope>
    <source>
        <strain evidence="1 2">DAOM BR117</strain>
    </source>
</reference>
<gene>
    <name evidence="1" type="ORF">SPPG_03076</name>
</gene>
<dbReference type="GO" id="GO:0031146">
    <property type="term" value="P:SCF-dependent proteasomal ubiquitin-dependent protein catabolic process"/>
    <property type="evidence" value="ECO:0007669"/>
    <property type="project" value="TreeGrafter"/>
</dbReference>
<dbReference type="EMBL" id="KQ257454">
    <property type="protein sequence ID" value="KND01264.1"/>
    <property type="molecule type" value="Genomic_DNA"/>
</dbReference>
<dbReference type="InterPro" id="IPR032675">
    <property type="entry name" value="LRR_dom_sf"/>
</dbReference>
<dbReference type="InParanoid" id="A0A0L0HKB2"/>
<dbReference type="Proteomes" id="UP000053201">
    <property type="component" value="Unassembled WGS sequence"/>
</dbReference>
<proteinExistence type="predicted"/>
<organism evidence="1 2">
    <name type="scientific">Spizellomyces punctatus (strain DAOM BR117)</name>
    <dbReference type="NCBI Taxonomy" id="645134"/>
    <lineage>
        <taxon>Eukaryota</taxon>
        <taxon>Fungi</taxon>
        <taxon>Fungi incertae sedis</taxon>
        <taxon>Chytridiomycota</taxon>
        <taxon>Chytridiomycota incertae sedis</taxon>
        <taxon>Chytridiomycetes</taxon>
        <taxon>Spizellomycetales</taxon>
        <taxon>Spizellomycetaceae</taxon>
        <taxon>Spizellomyces</taxon>
    </lineage>
</organism>
<dbReference type="GO" id="GO:0019005">
    <property type="term" value="C:SCF ubiquitin ligase complex"/>
    <property type="evidence" value="ECO:0007669"/>
    <property type="project" value="TreeGrafter"/>
</dbReference>
<dbReference type="VEuPathDB" id="FungiDB:SPPG_03076"/>
<dbReference type="SMART" id="SM00367">
    <property type="entry name" value="LRR_CC"/>
    <property type="match status" value="3"/>
</dbReference>
<accession>A0A0L0HKB2</accession>
<protein>
    <recommendedName>
        <fullName evidence="3">F-box domain-containing protein</fullName>
    </recommendedName>
</protein>
<evidence type="ECO:0008006" key="3">
    <source>
        <dbReference type="Google" id="ProtNLM"/>
    </source>
</evidence>
<dbReference type="OrthoDB" id="550575at2759"/>
<evidence type="ECO:0000313" key="1">
    <source>
        <dbReference type="EMBL" id="KND01264.1"/>
    </source>
</evidence>
<dbReference type="Gene3D" id="3.80.10.10">
    <property type="entry name" value="Ribonuclease Inhibitor"/>
    <property type="match status" value="2"/>
</dbReference>
<name>A0A0L0HKB2_SPIPD</name>
<sequence>MDGIMVGAVNACKGDAKGGDDSVDMVRDVSAICITKQVGCGQLSLGWKSTEEDEGYGSWEDQSPIWGLKRIEPVTFNFTQDESTPATIPIRRPSFCVRSNQASQLLPELLTIILSIVKDETDELALDHAATPIWPLCNRRTTRQKTLASCALVNRYWNAVTTPVLYSSPDIPTESILYKFIRTCTYHIYTPHMSPTMHTKSLNLLRLRLHEPTHTQVLLTLAKTCSNVHTLKVWCERLDIKTLTILLESSPRVRTLILQGHIGSYPAEDPQALQDSIRKLHTIHIDVGFDGDAGRTRLAGLVSRCSGPQTSYLRLSGGDTEEHIASILETSGRSLRTMLYPWSNLSPASLLHIAQNAPNLRTLDLRGCLHAVTACTIRTLLQNSPHLHSLDLSFTSGGEPVMEVLTASQNLHTLILSGYKQTSERTLANLLMHLPKLKTLSLAWLGTAVTDEVLEILTKRHDARLEKLDLRGCPCVSEQGLTALVEGCTALRVLKIEAHARWGEGGEDDVVHDEHDGFMNGRRRPSAEFLQELRAGFSSTELVRLEVEEGF</sequence>
<dbReference type="RefSeq" id="XP_016609303.1">
    <property type="nucleotide sequence ID" value="XM_016751362.1"/>
</dbReference>